<feature type="region of interest" description="Disordered" evidence="1">
    <location>
        <begin position="28"/>
        <end position="47"/>
    </location>
</feature>
<evidence type="ECO:0000313" key="4">
    <source>
        <dbReference type="Proteomes" id="UP000315677"/>
    </source>
</evidence>
<evidence type="ECO:0000313" key="3">
    <source>
        <dbReference type="EMBL" id="TQM03886.1"/>
    </source>
</evidence>
<dbReference type="OrthoDB" id="3577349at2"/>
<gene>
    <name evidence="3" type="ORF">FB558_6911</name>
</gene>
<dbReference type="PROSITE" id="PS51257">
    <property type="entry name" value="PROKAR_LIPOPROTEIN"/>
    <property type="match status" value="1"/>
</dbReference>
<evidence type="ECO:0008006" key="5">
    <source>
        <dbReference type="Google" id="ProtNLM"/>
    </source>
</evidence>
<evidence type="ECO:0000256" key="1">
    <source>
        <dbReference type="SAM" id="MobiDB-lite"/>
    </source>
</evidence>
<dbReference type="RefSeq" id="WP_142060845.1">
    <property type="nucleotide sequence ID" value="NZ_VFPA01000005.1"/>
</dbReference>
<feature type="signal peptide" evidence="2">
    <location>
        <begin position="1"/>
        <end position="23"/>
    </location>
</feature>
<dbReference type="EMBL" id="VFPA01000005">
    <property type="protein sequence ID" value="TQM03886.1"/>
    <property type="molecule type" value="Genomic_DNA"/>
</dbReference>
<keyword evidence="4" id="KW-1185">Reference proteome</keyword>
<protein>
    <recommendedName>
        <fullName evidence="5">Mce-associated membrane protein</fullName>
    </recommendedName>
</protein>
<dbReference type="SUPFAM" id="SSF54427">
    <property type="entry name" value="NTF2-like"/>
    <property type="match status" value="1"/>
</dbReference>
<evidence type="ECO:0000256" key="2">
    <source>
        <dbReference type="SAM" id="SignalP"/>
    </source>
</evidence>
<reference evidence="3 4" key="1">
    <citation type="submission" date="2019-06" db="EMBL/GenBank/DDBJ databases">
        <title>Sequencing the genomes of 1000 actinobacteria strains.</title>
        <authorList>
            <person name="Klenk H.-P."/>
        </authorList>
    </citation>
    <scope>NUCLEOTIDE SEQUENCE [LARGE SCALE GENOMIC DNA]</scope>
    <source>
        <strain evidence="3 4">DSM 45301</strain>
    </source>
</reference>
<sequence length="167" mass="17030">MKTLPAAVAGALAAALVALTACGNPVAGTPAPQPGPPPPSVVAPDPAADQQAVEAVFRDYYEALLARDFATACEFNAPETTQQLLANLQSRGITADTCEEALTAVYAIPGAAETVDGIVQGAQVQGVVVTGDTASITWSAEVNGARNTVTSQLRRVDGQWRLVDTGA</sequence>
<organism evidence="3 4">
    <name type="scientific">Pseudonocardia kunmingensis</name>
    <dbReference type="NCBI Taxonomy" id="630975"/>
    <lineage>
        <taxon>Bacteria</taxon>
        <taxon>Bacillati</taxon>
        <taxon>Actinomycetota</taxon>
        <taxon>Actinomycetes</taxon>
        <taxon>Pseudonocardiales</taxon>
        <taxon>Pseudonocardiaceae</taxon>
        <taxon>Pseudonocardia</taxon>
    </lineage>
</organism>
<comment type="caution">
    <text evidence="3">The sequence shown here is derived from an EMBL/GenBank/DDBJ whole genome shotgun (WGS) entry which is preliminary data.</text>
</comment>
<dbReference type="AlphaFoldDB" id="A0A543D3G9"/>
<name>A0A543D3G9_9PSEU</name>
<dbReference type="Proteomes" id="UP000315677">
    <property type="component" value="Unassembled WGS sequence"/>
</dbReference>
<feature type="compositionally biased region" description="Pro residues" evidence="1">
    <location>
        <begin position="31"/>
        <end position="41"/>
    </location>
</feature>
<feature type="chain" id="PRO_5021913574" description="Mce-associated membrane protein" evidence="2">
    <location>
        <begin position="24"/>
        <end position="167"/>
    </location>
</feature>
<keyword evidence="2" id="KW-0732">Signal</keyword>
<accession>A0A543D3G9</accession>
<dbReference type="Gene3D" id="3.10.450.50">
    <property type="match status" value="1"/>
</dbReference>
<dbReference type="InterPro" id="IPR032710">
    <property type="entry name" value="NTF2-like_dom_sf"/>
</dbReference>
<proteinExistence type="predicted"/>